<keyword evidence="2" id="KW-1185">Reference proteome</keyword>
<reference evidence="1 2" key="1">
    <citation type="submission" date="2021-06" db="EMBL/GenBank/DDBJ databases">
        <title>Caerostris extrusa draft genome.</title>
        <authorList>
            <person name="Kono N."/>
            <person name="Arakawa K."/>
        </authorList>
    </citation>
    <scope>NUCLEOTIDE SEQUENCE [LARGE SCALE GENOMIC DNA]</scope>
</reference>
<dbReference type="EMBL" id="BPLR01004818">
    <property type="protein sequence ID" value="GIX97769.1"/>
    <property type="molecule type" value="Genomic_DNA"/>
</dbReference>
<comment type="caution">
    <text evidence="1">The sequence shown here is derived from an EMBL/GenBank/DDBJ whole genome shotgun (WGS) entry which is preliminary data.</text>
</comment>
<evidence type="ECO:0000313" key="1">
    <source>
        <dbReference type="EMBL" id="GIX97769.1"/>
    </source>
</evidence>
<sequence>MAGKSSPGNDLENSLALFSGTSYERSLISERKNAMEERELIFAVNESEKPALLRARGLITGHEARQSQSACYALAGYNRVAFTPWVALPGVNTPATMRQHSRTWERESGPCEFLNNPLCRNANLLSHFLAESVSIHIKLNGSVLISTPHHHPLPSPPALSFVTGCSGSILVPSRVQTVGSAHSSRLLKVPRPQFMEVYFSRPTKSDAVLICCTVNGGIYRDVLASNWRAGSLFLHTKYFFPHVPLKGCRQSLTCRFNLK</sequence>
<dbReference type="Proteomes" id="UP001054945">
    <property type="component" value="Unassembled WGS sequence"/>
</dbReference>
<organism evidence="1 2">
    <name type="scientific">Caerostris extrusa</name>
    <name type="common">Bark spider</name>
    <name type="synonym">Caerostris bankana</name>
    <dbReference type="NCBI Taxonomy" id="172846"/>
    <lineage>
        <taxon>Eukaryota</taxon>
        <taxon>Metazoa</taxon>
        <taxon>Ecdysozoa</taxon>
        <taxon>Arthropoda</taxon>
        <taxon>Chelicerata</taxon>
        <taxon>Arachnida</taxon>
        <taxon>Araneae</taxon>
        <taxon>Araneomorphae</taxon>
        <taxon>Entelegynae</taxon>
        <taxon>Araneoidea</taxon>
        <taxon>Araneidae</taxon>
        <taxon>Caerostris</taxon>
    </lineage>
</organism>
<proteinExistence type="predicted"/>
<protein>
    <recommendedName>
        <fullName evidence="3">Ig-like domain-containing protein</fullName>
    </recommendedName>
</protein>
<name>A0AAV4PPL6_CAEEX</name>
<evidence type="ECO:0000313" key="2">
    <source>
        <dbReference type="Proteomes" id="UP001054945"/>
    </source>
</evidence>
<gene>
    <name evidence="1" type="ORF">CEXT_225481</name>
</gene>
<evidence type="ECO:0008006" key="3">
    <source>
        <dbReference type="Google" id="ProtNLM"/>
    </source>
</evidence>
<accession>A0AAV4PPL6</accession>
<dbReference type="AlphaFoldDB" id="A0AAV4PPL6"/>